<protein>
    <submittedName>
        <fullName evidence="1">3-methyladenine DNA glycosylase</fullName>
    </submittedName>
</protein>
<dbReference type="Gene3D" id="1.10.340.30">
    <property type="entry name" value="Hypothetical protein, domain 2"/>
    <property type="match status" value="1"/>
</dbReference>
<reference evidence="2" key="1">
    <citation type="journal article" date="2019" name="Int. J. Syst. Evol. Microbiol.">
        <title>The Global Catalogue of Microorganisms (GCM) 10K type strain sequencing project: providing services to taxonomists for standard genome sequencing and annotation.</title>
        <authorList>
            <consortium name="The Broad Institute Genomics Platform"/>
            <consortium name="The Broad Institute Genome Sequencing Center for Infectious Disease"/>
            <person name="Wu L."/>
            <person name="Ma J."/>
        </authorList>
    </citation>
    <scope>NUCLEOTIDE SEQUENCE [LARGE SCALE GENOMIC DNA]</scope>
    <source>
        <strain evidence="2">CGMCC 1.10130</strain>
    </source>
</reference>
<evidence type="ECO:0000313" key="1">
    <source>
        <dbReference type="EMBL" id="GGA67477.1"/>
    </source>
</evidence>
<dbReference type="SUPFAM" id="SSF48150">
    <property type="entry name" value="DNA-glycosylase"/>
    <property type="match status" value="1"/>
</dbReference>
<organism evidence="1 2">
    <name type="scientific">Neiella marina</name>
    <dbReference type="NCBI Taxonomy" id="508461"/>
    <lineage>
        <taxon>Bacteria</taxon>
        <taxon>Pseudomonadati</taxon>
        <taxon>Pseudomonadota</taxon>
        <taxon>Gammaproteobacteria</taxon>
        <taxon>Alteromonadales</taxon>
        <taxon>Echinimonadaceae</taxon>
        <taxon>Neiella</taxon>
    </lineage>
</organism>
<dbReference type="OrthoDB" id="9795156at2"/>
<dbReference type="PANTHER" id="PTHR30037:SF3">
    <property type="entry name" value="BLR0857 PROTEIN"/>
    <property type="match status" value="1"/>
</dbReference>
<dbReference type="AlphaFoldDB" id="A0A8J2U2U0"/>
<dbReference type="RefSeq" id="WP_087504643.1">
    <property type="nucleotide sequence ID" value="NZ_BMDX01000002.1"/>
</dbReference>
<accession>A0A8J2U2U0</accession>
<dbReference type="GO" id="GO:0006284">
    <property type="term" value="P:base-excision repair"/>
    <property type="evidence" value="ECO:0007669"/>
    <property type="project" value="InterPro"/>
</dbReference>
<keyword evidence="2" id="KW-1185">Reference proteome</keyword>
<sequence>MEHFSQTLARAAERKGGEQNLFSMVSAPASEQDLLAQPDDRCLAITTKIVFQSGFAWRVIDQKWPGFEQAFWQFDPNKLVLLDDSHIERLMNDTRIVRNGQKIKTVPLNAQFILDTAKAHGSFAQFVSQWPVEDITGLWLYLKKHGSRLGGNSASFVLRRMGKDTFVLSRDVTAHLIAQGVIDKPATSQTALKHVQQAFNTWQQQVGLPMTQLSQIIGLSVGNNERQV</sequence>
<dbReference type="Proteomes" id="UP000619743">
    <property type="component" value="Unassembled WGS sequence"/>
</dbReference>
<dbReference type="Pfam" id="PF03352">
    <property type="entry name" value="Adenine_glyco"/>
    <property type="match status" value="1"/>
</dbReference>
<evidence type="ECO:0000313" key="2">
    <source>
        <dbReference type="Proteomes" id="UP000619743"/>
    </source>
</evidence>
<dbReference type="GO" id="GO:0008725">
    <property type="term" value="F:DNA-3-methyladenine glycosylase activity"/>
    <property type="evidence" value="ECO:0007669"/>
    <property type="project" value="InterPro"/>
</dbReference>
<name>A0A8J2U2U0_9GAMM</name>
<gene>
    <name evidence="1" type="ORF">GCM10011369_06380</name>
</gene>
<dbReference type="InterPro" id="IPR052891">
    <property type="entry name" value="DNA-3mA_glycosylase"/>
</dbReference>
<dbReference type="PANTHER" id="PTHR30037">
    <property type="entry name" value="DNA-3-METHYLADENINE GLYCOSYLASE 1"/>
    <property type="match status" value="1"/>
</dbReference>
<dbReference type="EMBL" id="BMDX01000002">
    <property type="protein sequence ID" value="GGA67477.1"/>
    <property type="molecule type" value="Genomic_DNA"/>
</dbReference>
<proteinExistence type="predicted"/>
<dbReference type="InterPro" id="IPR005019">
    <property type="entry name" value="Adenine_glyco"/>
</dbReference>
<dbReference type="InterPro" id="IPR011257">
    <property type="entry name" value="DNA_glycosylase"/>
</dbReference>
<comment type="caution">
    <text evidence="1">The sequence shown here is derived from an EMBL/GenBank/DDBJ whole genome shotgun (WGS) entry which is preliminary data.</text>
</comment>